<dbReference type="Pfam" id="PF04685">
    <property type="entry name" value="DUF608"/>
    <property type="match status" value="1"/>
</dbReference>
<organism evidence="3 4">
    <name type="scientific">Onchocerca flexuosa</name>
    <dbReference type="NCBI Taxonomy" id="387005"/>
    <lineage>
        <taxon>Eukaryota</taxon>
        <taxon>Metazoa</taxon>
        <taxon>Ecdysozoa</taxon>
        <taxon>Nematoda</taxon>
        <taxon>Chromadorea</taxon>
        <taxon>Rhabditida</taxon>
        <taxon>Spirurina</taxon>
        <taxon>Spiruromorpha</taxon>
        <taxon>Filarioidea</taxon>
        <taxon>Onchocercidae</taxon>
        <taxon>Onchocerca</taxon>
    </lineage>
</organism>
<dbReference type="SUPFAM" id="SSF48208">
    <property type="entry name" value="Six-hairpin glycosidases"/>
    <property type="match status" value="1"/>
</dbReference>
<feature type="domain" description="Glycosyl-hydrolase family 116 N-terminal" evidence="2">
    <location>
        <begin position="172"/>
        <end position="246"/>
    </location>
</feature>
<dbReference type="PANTHER" id="PTHR12654:SF2">
    <property type="entry name" value="NON-LYSOSOMAL GLUCOSYLCERAMIDASE"/>
    <property type="match status" value="1"/>
</dbReference>
<dbReference type="AlphaFoldDB" id="A0A238C5L3"/>
<protein>
    <recommendedName>
        <fullName evidence="5">Non-lysosomal glucosylceramidase</fullName>
    </recommendedName>
</protein>
<dbReference type="OrthoDB" id="730489at2759"/>
<dbReference type="PANTHER" id="PTHR12654">
    <property type="entry name" value="BILE ACID BETA-GLUCOSIDASE-RELATED"/>
    <property type="match status" value="1"/>
</dbReference>
<dbReference type="InterPro" id="IPR006775">
    <property type="entry name" value="GH116_catalytic"/>
</dbReference>
<gene>
    <name evidence="3" type="ORF">X798_00364</name>
</gene>
<proteinExistence type="predicted"/>
<evidence type="ECO:0008006" key="5">
    <source>
        <dbReference type="Google" id="ProtNLM"/>
    </source>
</evidence>
<dbReference type="GO" id="GO:0005975">
    <property type="term" value="P:carbohydrate metabolic process"/>
    <property type="evidence" value="ECO:0007669"/>
    <property type="project" value="InterPro"/>
</dbReference>
<name>A0A238C5L3_9BILA</name>
<evidence type="ECO:0000259" key="2">
    <source>
        <dbReference type="Pfam" id="PF12215"/>
    </source>
</evidence>
<reference evidence="3 4" key="1">
    <citation type="submission" date="2015-12" db="EMBL/GenBank/DDBJ databases">
        <title>Draft genome of the nematode, Onchocerca flexuosa.</title>
        <authorList>
            <person name="Mitreva M."/>
        </authorList>
    </citation>
    <scope>NUCLEOTIDE SEQUENCE [LARGE SCALE GENOMIC DNA]</scope>
    <source>
        <strain evidence="3">Red Deer</strain>
    </source>
</reference>
<feature type="domain" description="Glycosyl-hydrolase family 116 catalytic region" evidence="1">
    <location>
        <begin position="281"/>
        <end position="639"/>
    </location>
</feature>
<evidence type="ECO:0000313" key="4">
    <source>
        <dbReference type="Proteomes" id="UP000242913"/>
    </source>
</evidence>
<feature type="domain" description="Glycosyl-hydrolase family 116 N-terminal" evidence="2">
    <location>
        <begin position="72"/>
        <end position="169"/>
    </location>
</feature>
<accession>A0A238C5L3</accession>
<dbReference type="Gene3D" id="1.50.10.10">
    <property type="match status" value="1"/>
</dbReference>
<dbReference type="Pfam" id="PF12215">
    <property type="entry name" value="Glyco_hydr_116N"/>
    <property type="match status" value="2"/>
</dbReference>
<dbReference type="EMBL" id="KZ269977">
    <property type="protein sequence ID" value="OZC12731.1"/>
    <property type="molecule type" value="Genomic_DNA"/>
</dbReference>
<dbReference type="InterPro" id="IPR008928">
    <property type="entry name" value="6-hairpin_glycosidase_sf"/>
</dbReference>
<dbReference type="GO" id="GO:0008422">
    <property type="term" value="F:beta-glucosidase activity"/>
    <property type="evidence" value="ECO:0007669"/>
    <property type="project" value="TreeGrafter"/>
</dbReference>
<dbReference type="InterPro" id="IPR012341">
    <property type="entry name" value="6hp_glycosidase-like_sf"/>
</dbReference>
<dbReference type="InterPro" id="IPR052566">
    <property type="entry name" value="Non-lysos_glucosylceramidase"/>
</dbReference>
<evidence type="ECO:0000313" key="3">
    <source>
        <dbReference type="EMBL" id="OZC12731.1"/>
    </source>
</evidence>
<keyword evidence="4" id="KW-1185">Reference proteome</keyword>
<dbReference type="Proteomes" id="UP000242913">
    <property type="component" value="Unassembled WGS sequence"/>
</dbReference>
<sequence>MINVSSIEVCDVGITEFSHKYGWFARGDKVPDEIRVPFNRPSVRHIYQSLPFLRRYLTAWLKNIGRKEILYDSSLPVTLFIIDAENRSDVDLQVAITFTFRNGTGCQKWCSENICKTDIFEENDGSSLVKGVYLKHTINHMQCTYSIGVLAHDALYVSCCAGFDPCGTDENADRRQLGIAVLAETLIKANTKVASCIEYVLAWDMPIVQFGSGERKYKRRYTRFFGDHGCASPAICAYSLAKYREWENKIDKWQNSVLTHPWNSKEQHLSLYTTNLMKQYGRFAYLESWEYRMLNTYDVHFYASFALAELWPNLEHVLQAEMTDQVDLCDKQVAHFQMDGCRGSVKCAYRVPHDLGNPAVEPWLRINSYIIHDTGKWRDLNLKFILFAYFLRRFLGKVWPTIKRLITEAQICWDQNNDGMIENSGTADQTYDAWKMDGVSAYCGCLWLASLQAAASLANEIDDMKCANLYTELLSRARDVFEEKLWNGEYYNFDERSENAKTIMADQLCGNWFLMSISPEIAHNLLPLSHVKSALDQIYNSNVLNFAGGRLGAVNGMRKDGTIERRHLQADEMWVGVTYALAASFMQQGNIQRGFDTAWGCYDACYNRFGLQYQTPEALYEDRFYRAIGYMRPLSIWAIQWTLLRQFKIFERGSTVLNHISTGTPLEFGKILSSGIKEKSKCYKE</sequence>
<dbReference type="InterPro" id="IPR024462">
    <property type="entry name" value="GH116_N"/>
</dbReference>
<evidence type="ECO:0000259" key="1">
    <source>
        <dbReference type="Pfam" id="PF04685"/>
    </source>
</evidence>